<dbReference type="Proteomes" id="UP000789901">
    <property type="component" value="Unassembled WGS sequence"/>
</dbReference>
<name>A0ABN7V1X0_GIGMA</name>
<proteinExistence type="predicted"/>
<gene>
    <name evidence="1" type="ORF">GMARGA_LOCUS12617</name>
</gene>
<dbReference type="EMBL" id="CAJVQB010007776">
    <property type="protein sequence ID" value="CAG8708915.1"/>
    <property type="molecule type" value="Genomic_DNA"/>
</dbReference>
<organism evidence="1 2">
    <name type="scientific">Gigaspora margarita</name>
    <dbReference type="NCBI Taxonomy" id="4874"/>
    <lineage>
        <taxon>Eukaryota</taxon>
        <taxon>Fungi</taxon>
        <taxon>Fungi incertae sedis</taxon>
        <taxon>Mucoromycota</taxon>
        <taxon>Glomeromycotina</taxon>
        <taxon>Glomeromycetes</taxon>
        <taxon>Diversisporales</taxon>
        <taxon>Gigasporaceae</taxon>
        <taxon>Gigaspora</taxon>
    </lineage>
</organism>
<keyword evidence="2" id="KW-1185">Reference proteome</keyword>
<protein>
    <submittedName>
        <fullName evidence="1">7310_t:CDS:1</fullName>
    </submittedName>
</protein>
<evidence type="ECO:0000313" key="1">
    <source>
        <dbReference type="EMBL" id="CAG8708915.1"/>
    </source>
</evidence>
<accession>A0ABN7V1X0</accession>
<reference evidence="1 2" key="1">
    <citation type="submission" date="2021-06" db="EMBL/GenBank/DDBJ databases">
        <authorList>
            <person name="Kallberg Y."/>
            <person name="Tangrot J."/>
            <person name="Rosling A."/>
        </authorList>
    </citation>
    <scope>NUCLEOTIDE SEQUENCE [LARGE SCALE GENOMIC DNA]</scope>
    <source>
        <strain evidence="1 2">120-4 pot B 10/14</strain>
    </source>
</reference>
<evidence type="ECO:0000313" key="2">
    <source>
        <dbReference type="Proteomes" id="UP000789901"/>
    </source>
</evidence>
<comment type="caution">
    <text evidence="1">The sequence shown here is derived from an EMBL/GenBank/DDBJ whole genome shotgun (WGS) entry which is preliminary data.</text>
</comment>
<sequence length="284" mass="33302">MSEILIFGLQLESVKKACNAKNRELKSIENCSDFMILKQAKNFENQAFELLKSALQNYYSKKDCINMKAIDYSVNNYNFYIDFEKKDLIKTKQHQLAVVQALDKTQVLQEGYRQIAAVNFTIPREEVEKNSMDADEYEMIDIAKIGAQHSIKDLLNYIIPYLEQSNILKCTDPFWKNYESHNWSYTSIMGNDKLKVLQSFNFGVLFRPSRAKLIYQLWNQFYFLYQAFRNQKTDPFKFKKDALSWLNLFLTPSQGISTNPNNAIDSLYLPSQVISYIHIFVYHG</sequence>